<feature type="transmembrane region" description="Helical" evidence="6">
    <location>
        <begin position="105"/>
        <end position="124"/>
    </location>
</feature>
<dbReference type="Proteomes" id="UP000605784">
    <property type="component" value="Unassembled WGS sequence"/>
</dbReference>
<evidence type="ECO:0000256" key="6">
    <source>
        <dbReference type="SAM" id="Phobius"/>
    </source>
</evidence>
<keyword evidence="8" id="KW-1185">Reference proteome</keyword>
<organism evidence="7 8">
    <name type="scientific">Haloarcula pellucida</name>
    <dbReference type="NCBI Taxonomy" id="1427151"/>
    <lineage>
        <taxon>Archaea</taxon>
        <taxon>Methanobacteriati</taxon>
        <taxon>Methanobacteriota</taxon>
        <taxon>Stenosarchaea group</taxon>
        <taxon>Halobacteria</taxon>
        <taxon>Halobacteriales</taxon>
        <taxon>Haloarculaceae</taxon>
        <taxon>Haloarcula</taxon>
    </lineage>
</organism>
<feature type="transmembrane region" description="Helical" evidence="6">
    <location>
        <begin position="246"/>
        <end position="265"/>
    </location>
</feature>
<feature type="transmembrane region" description="Helical" evidence="6">
    <location>
        <begin position="12"/>
        <end position="33"/>
    </location>
</feature>
<reference evidence="7" key="2">
    <citation type="submission" date="2020-09" db="EMBL/GenBank/DDBJ databases">
        <authorList>
            <person name="Sun Q."/>
            <person name="Ohkuma M."/>
        </authorList>
    </citation>
    <scope>NUCLEOTIDE SEQUENCE</scope>
    <source>
        <strain evidence="7">JCM 17820</strain>
    </source>
</reference>
<protein>
    <recommendedName>
        <fullName evidence="9">Membrane protein involved in the export of O-antigen and teichoic acid</fullName>
    </recommendedName>
</protein>
<feature type="transmembrane region" description="Helical" evidence="6">
    <location>
        <begin position="170"/>
        <end position="190"/>
    </location>
</feature>
<evidence type="ECO:0008006" key="9">
    <source>
        <dbReference type="Google" id="ProtNLM"/>
    </source>
</evidence>
<comment type="caution">
    <text evidence="7">The sequence shown here is derived from an EMBL/GenBank/DDBJ whole genome shotgun (WGS) entry which is preliminary data.</text>
</comment>
<comment type="subcellular location">
    <subcellularLocation>
        <location evidence="1">Cell membrane</location>
        <topology evidence="1">Multi-pass membrane protein</topology>
    </subcellularLocation>
</comment>
<feature type="transmembrane region" description="Helical" evidence="6">
    <location>
        <begin position="377"/>
        <end position="399"/>
    </location>
</feature>
<dbReference type="PANTHER" id="PTHR30250">
    <property type="entry name" value="PST FAMILY PREDICTED COLANIC ACID TRANSPORTER"/>
    <property type="match status" value="1"/>
</dbReference>
<keyword evidence="2" id="KW-1003">Cell membrane</keyword>
<dbReference type="AlphaFoldDB" id="A0A830GQB1"/>
<reference evidence="7" key="1">
    <citation type="journal article" date="2014" name="Int. J. Syst. Evol. Microbiol.">
        <title>Complete genome sequence of Corynebacterium casei LMG S-19264T (=DSM 44701T), isolated from a smear-ripened cheese.</title>
        <authorList>
            <consortium name="US DOE Joint Genome Institute (JGI-PGF)"/>
            <person name="Walter F."/>
            <person name="Albersmeier A."/>
            <person name="Kalinowski J."/>
            <person name="Ruckert C."/>
        </authorList>
    </citation>
    <scope>NUCLEOTIDE SEQUENCE</scope>
    <source>
        <strain evidence="7">JCM 17820</strain>
    </source>
</reference>
<feature type="transmembrane region" description="Helical" evidence="6">
    <location>
        <begin position="411"/>
        <end position="434"/>
    </location>
</feature>
<feature type="transmembrane region" description="Helical" evidence="6">
    <location>
        <begin position="317"/>
        <end position="340"/>
    </location>
</feature>
<evidence type="ECO:0000256" key="4">
    <source>
        <dbReference type="ARBA" id="ARBA00022989"/>
    </source>
</evidence>
<evidence type="ECO:0000313" key="7">
    <source>
        <dbReference type="EMBL" id="GGO00991.1"/>
    </source>
</evidence>
<feature type="transmembrane region" description="Helical" evidence="6">
    <location>
        <begin position="78"/>
        <end position="99"/>
    </location>
</feature>
<keyword evidence="5 6" id="KW-0472">Membrane</keyword>
<dbReference type="Pfam" id="PF13440">
    <property type="entry name" value="Polysacc_synt_3"/>
    <property type="match status" value="1"/>
</dbReference>
<dbReference type="PANTHER" id="PTHR30250:SF28">
    <property type="entry name" value="POLYSACCHARIDE BIOSYNTHESIS PROTEIN"/>
    <property type="match status" value="1"/>
</dbReference>
<evidence type="ECO:0000256" key="2">
    <source>
        <dbReference type="ARBA" id="ARBA00022475"/>
    </source>
</evidence>
<feature type="transmembrane region" description="Helical" evidence="6">
    <location>
        <begin position="440"/>
        <end position="461"/>
    </location>
</feature>
<dbReference type="RefSeq" id="WP_229783176.1">
    <property type="nucleotide sequence ID" value="NZ_BMOU01000006.1"/>
</dbReference>
<gene>
    <name evidence="7" type="ORF">GCM10009030_34210</name>
</gene>
<proteinExistence type="predicted"/>
<dbReference type="InterPro" id="IPR050833">
    <property type="entry name" value="Poly_Biosynth_Transport"/>
</dbReference>
<keyword evidence="3 6" id="KW-0812">Transmembrane</keyword>
<evidence type="ECO:0000256" key="5">
    <source>
        <dbReference type="ARBA" id="ARBA00023136"/>
    </source>
</evidence>
<accession>A0A830GQB1</accession>
<sequence length="474" mass="49000">MPRRLNFAKAGGLLLALEIVGVVVGFGSTVYFAGALGAAALGVFFLFEAVLSTLGTFADFGINGAVEKRISEGTDPDAILAAALLLKGTLLLGLAALVVPFRGVVNDYVGASVVVPLLVAAVLYQSSMLTLHVLRAEMRADETAVLQFLRLATYVVVAVVLVQFGAGAMALVYGLVAGYVVLLAAGVVRMETGLARPSTRHLRTLVDYAKFNGVWGLGGHVYNSMDVLVVGLFLSGAHVASYELAWRVTVMTGIVGVVVSNTVFAQMSAWDATGERDRIAPTVRDGLAASLVLVIPAFVGVALLSEQILGLVFGPEFLLATAAFVVLMGEKLVTAVNNVFDATIRALDRPDVGAYATVASLTLNVVLNVMLVPRFGLVGAAAATGTAMTVNTLVLGGYLRRVIPLSFPTGVVVWCVGAAAVMGGALVVAGTVAPATFPGLVAQILLGGVVYSAVVLASPSLRAKLLANVRQFGK</sequence>
<evidence type="ECO:0000313" key="8">
    <source>
        <dbReference type="Proteomes" id="UP000605784"/>
    </source>
</evidence>
<evidence type="ECO:0000256" key="1">
    <source>
        <dbReference type="ARBA" id="ARBA00004651"/>
    </source>
</evidence>
<feature type="transmembrane region" description="Helical" evidence="6">
    <location>
        <begin position="286"/>
        <end position="305"/>
    </location>
</feature>
<evidence type="ECO:0000256" key="3">
    <source>
        <dbReference type="ARBA" id="ARBA00022692"/>
    </source>
</evidence>
<feature type="transmembrane region" description="Helical" evidence="6">
    <location>
        <begin position="39"/>
        <end position="66"/>
    </location>
</feature>
<feature type="transmembrane region" description="Helical" evidence="6">
    <location>
        <begin position="352"/>
        <end position="371"/>
    </location>
</feature>
<feature type="transmembrane region" description="Helical" evidence="6">
    <location>
        <begin position="211"/>
        <end position="234"/>
    </location>
</feature>
<dbReference type="GO" id="GO:0005886">
    <property type="term" value="C:plasma membrane"/>
    <property type="evidence" value="ECO:0007669"/>
    <property type="project" value="UniProtKB-SubCell"/>
</dbReference>
<name>A0A830GQB1_9EURY</name>
<keyword evidence="4 6" id="KW-1133">Transmembrane helix</keyword>
<feature type="transmembrane region" description="Helical" evidence="6">
    <location>
        <begin position="145"/>
        <end position="164"/>
    </location>
</feature>
<dbReference type="EMBL" id="BMOU01000006">
    <property type="protein sequence ID" value="GGO00991.1"/>
    <property type="molecule type" value="Genomic_DNA"/>
</dbReference>